<keyword evidence="7 9" id="KW-0520">NAD</keyword>
<keyword evidence="2 9" id="KW-0479">Metal-binding</keyword>
<comment type="function">
    <text evidence="9">Catalyzes the NAD(P)(+)-dependent oxidation of D-glucose to D-gluconate via gluconolactone. Can utilize both NAD(+) and NADP(+) as electron acceptor. Is involved in the degradation of glucose through a modified Entner-Doudoroff pathway.</text>
</comment>
<evidence type="ECO:0000256" key="5">
    <source>
        <dbReference type="ARBA" id="ARBA00022857"/>
    </source>
</evidence>
<dbReference type="Proteomes" id="UP000323075">
    <property type="component" value="Unassembled WGS sequence"/>
</dbReference>
<reference evidence="14 16" key="2">
    <citation type="submission" date="2019-07" db="EMBL/GenBank/DDBJ databases">
        <title>Genomic Encyclopedia of Archaeal and Bacterial Type Strains, Phase II (KMG-II): from individual species to whole genera.</title>
        <authorList>
            <person name="Goeker M."/>
        </authorList>
    </citation>
    <scope>NUCLEOTIDE SEQUENCE [LARGE SCALE GENOMIC DNA]</scope>
    <source>
        <strain evidence="14 16">DSM 3754</strain>
    </source>
</reference>
<dbReference type="InterPro" id="IPR026583">
    <property type="entry name" value="Glc_1-DH_arc"/>
</dbReference>
<evidence type="ECO:0000256" key="8">
    <source>
        <dbReference type="ARBA" id="ARBA00023277"/>
    </source>
</evidence>
<comment type="caution">
    <text evidence="9">Lacks conserved residue(s) required for the propagation of feature annotation.</text>
</comment>
<feature type="region of interest" description="Disordered" evidence="10">
    <location>
        <begin position="86"/>
        <end position="107"/>
    </location>
</feature>
<evidence type="ECO:0000313" key="13">
    <source>
        <dbReference type="EMBL" id="QCC44267.1"/>
    </source>
</evidence>
<feature type="compositionally biased region" description="Basic and acidic residues" evidence="10">
    <location>
        <begin position="8"/>
        <end position="21"/>
    </location>
</feature>
<evidence type="ECO:0000259" key="11">
    <source>
        <dbReference type="Pfam" id="PF08240"/>
    </source>
</evidence>
<dbReference type="GO" id="GO:0047936">
    <property type="term" value="F:glucose 1-dehydrogenase [NAD(P)+] activity"/>
    <property type="evidence" value="ECO:0007669"/>
    <property type="project" value="UniProtKB-UniRule"/>
</dbReference>
<evidence type="ECO:0000256" key="3">
    <source>
        <dbReference type="ARBA" id="ARBA00022741"/>
    </source>
</evidence>
<feature type="binding site" evidence="9">
    <location>
        <position position="40"/>
    </location>
    <ligand>
        <name>substrate</name>
    </ligand>
</feature>
<dbReference type="EMBL" id="CP038631">
    <property type="protein sequence ID" value="QCC44267.1"/>
    <property type="molecule type" value="Genomic_DNA"/>
</dbReference>
<evidence type="ECO:0000256" key="6">
    <source>
        <dbReference type="ARBA" id="ARBA00023002"/>
    </source>
</evidence>
<dbReference type="Gene3D" id="3.40.50.720">
    <property type="entry name" value="NAD(P)-binding Rossmann-like Domain"/>
    <property type="match status" value="1"/>
</dbReference>
<keyword evidence="3 9" id="KW-0547">Nucleotide-binding</keyword>
<dbReference type="GO" id="GO:0070401">
    <property type="term" value="F:NADP+ binding"/>
    <property type="evidence" value="ECO:0007669"/>
    <property type="project" value="UniProtKB-UniRule"/>
</dbReference>
<comment type="catalytic activity">
    <reaction evidence="9">
        <text>D-glucose + NADP(+) = D-glucono-1,5-lactone + NADPH + H(+)</text>
        <dbReference type="Rhea" id="RHEA:14405"/>
        <dbReference type="ChEBI" id="CHEBI:4167"/>
        <dbReference type="ChEBI" id="CHEBI:15378"/>
        <dbReference type="ChEBI" id="CHEBI:16217"/>
        <dbReference type="ChEBI" id="CHEBI:57783"/>
        <dbReference type="ChEBI" id="CHEBI:58349"/>
        <dbReference type="EC" id="1.1.1.47"/>
    </reaction>
</comment>
<dbReference type="GeneID" id="68693361"/>
<name>A0A4D6GVN7_HALS9</name>
<dbReference type="SMR" id="A0A4D6GVN7"/>
<keyword evidence="5 9" id="KW-0521">NADP</keyword>
<dbReference type="Pfam" id="PF08240">
    <property type="entry name" value="ADH_N"/>
    <property type="match status" value="1"/>
</dbReference>
<dbReference type="EMBL" id="VRYN01000002">
    <property type="protein sequence ID" value="TYO76685.1"/>
    <property type="molecule type" value="Genomic_DNA"/>
</dbReference>
<evidence type="ECO:0000256" key="10">
    <source>
        <dbReference type="SAM" id="MobiDB-lite"/>
    </source>
</evidence>
<keyword evidence="4 9" id="KW-0862">Zinc</keyword>
<feature type="domain" description="Glucose dehydrogenase C-terminal" evidence="12">
    <location>
        <begin position="143"/>
        <end position="353"/>
    </location>
</feature>
<dbReference type="Gene3D" id="3.90.180.10">
    <property type="entry name" value="Medium-chain alcohol dehydrogenases, catalytic domain"/>
    <property type="match status" value="1"/>
</dbReference>
<dbReference type="SUPFAM" id="SSF50129">
    <property type="entry name" value="GroES-like"/>
    <property type="match status" value="1"/>
</dbReference>
<reference evidence="13" key="3">
    <citation type="journal article" name="MicrobiologyOpen">
        <title>Whole-genome comparison between the type strain of Halobacterium salinarum (DSM 3754(T)) and the laboratory strains R1 and NRC-1.</title>
        <authorList>
            <person name="Pfeiffer F."/>
            <person name="Losensky G."/>
            <person name="Marchfelder A."/>
            <person name="Habermann B."/>
            <person name="Dyall-Smith M."/>
        </authorList>
    </citation>
    <scope>NUCLEOTIDE SEQUENCE</scope>
    <source>
        <strain evidence="13">91-R6</strain>
    </source>
</reference>
<dbReference type="InterPro" id="IPR013154">
    <property type="entry name" value="ADH-like_N"/>
</dbReference>
<protein>
    <recommendedName>
        <fullName evidence="9">Glucose 1-dehydrogenase</fullName>
        <shortName evidence="9">GDH</shortName>
        <shortName evidence="9">GlcDH</shortName>
        <ecNumber evidence="9">1.1.1.47</ecNumber>
    </recommendedName>
</protein>
<dbReference type="Pfam" id="PF16912">
    <property type="entry name" value="Glu_dehyd_C"/>
    <property type="match status" value="1"/>
</dbReference>
<feature type="domain" description="Alcohol dehydrogenase-like N-terminal" evidence="11">
    <location>
        <begin position="25"/>
        <end position="139"/>
    </location>
</feature>
<evidence type="ECO:0000256" key="2">
    <source>
        <dbReference type="ARBA" id="ARBA00022723"/>
    </source>
</evidence>
<comment type="cofactor">
    <cofactor evidence="1">
        <name>Zn(2+)</name>
        <dbReference type="ChEBI" id="CHEBI:29105"/>
    </cofactor>
</comment>
<evidence type="ECO:0000256" key="4">
    <source>
        <dbReference type="ARBA" id="ARBA00022833"/>
    </source>
</evidence>
<dbReference type="InterPro" id="IPR011032">
    <property type="entry name" value="GroES-like_sf"/>
</dbReference>
<feature type="binding site" evidence="9">
    <location>
        <begin position="270"/>
        <end position="272"/>
    </location>
    <ligand>
        <name>NADP(+)</name>
        <dbReference type="ChEBI" id="CHEBI:58349"/>
    </ligand>
</feature>
<keyword evidence="6 9" id="KW-0560">Oxidoreductase</keyword>
<dbReference type="GO" id="GO:0005536">
    <property type="term" value="F:D-glucose binding"/>
    <property type="evidence" value="ECO:0007669"/>
    <property type="project" value="UniProtKB-UniRule"/>
</dbReference>
<feature type="binding site" evidence="9">
    <location>
        <begin position="180"/>
        <end position="183"/>
    </location>
    <ligand>
        <name>NADP(+)</name>
        <dbReference type="ChEBI" id="CHEBI:58349"/>
    </ligand>
</feature>
<dbReference type="PANTHER" id="PTHR43189:SF2">
    <property type="entry name" value="GLUCOSE 1-DEHYDROGENASE"/>
    <property type="match status" value="1"/>
</dbReference>
<proteinExistence type="inferred from homology"/>
<dbReference type="GO" id="GO:0019595">
    <property type="term" value="P:non-phosphorylated glucose catabolic process"/>
    <property type="evidence" value="ECO:0007669"/>
    <property type="project" value="UniProtKB-UniRule"/>
</dbReference>
<feature type="binding site" evidence="9">
    <location>
        <begin position="300"/>
        <end position="302"/>
    </location>
    <ligand>
        <name>NADP(+)</name>
        <dbReference type="ChEBI" id="CHEBI:58349"/>
    </ligand>
</feature>
<evidence type="ECO:0000256" key="1">
    <source>
        <dbReference type="ARBA" id="ARBA00001947"/>
    </source>
</evidence>
<evidence type="ECO:0000313" key="16">
    <source>
        <dbReference type="Proteomes" id="UP000323075"/>
    </source>
</evidence>
<gene>
    <name evidence="9 13" type="primary">gdh</name>
    <name evidence="14" type="ORF">APQ99_01326</name>
    <name evidence="13" type="ORF">HBSAL_02690</name>
</gene>
<dbReference type="EC" id="1.1.1.47" evidence="9"/>
<sequence length="356" mass="37510">MDAIVVSKADRTPRLVDRPRPDPTPGSVLVRTLRVGVDGTDHEVIAGTHGGFPEDADELVLGHEAIGVVADPTDTRFSAGQLVAPTVRRPRGDPTPQFDRGQPDMAAPGTYVERGIDGADGFMADYFTSPADALVALPDSLAAHGFLTEPVSVAEKAIELALASRSAFDWRPDSALVLGNGSLGLLTLAILAARDDTETLYCLGRRSRPDPTIDIIERLGATYIDSRTTPVADIPAAHQPVDMVYEATGHAKHAFDAIDALAPAGVAALLGVPAAGWTFEVPGSDLHRSLVLENKAVVGSVNSNARHFRAAADTLAALPDWLCDAIVTGVHDTAAFADAFRDGETSIKTAVQFDTR</sequence>
<evidence type="ECO:0000256" key="9">
    <source>
        <dbReference type="HAMAP-Rule" id="MF_02127"/>
    </source>
</evidence>
<evidence type="ECO:0000256" key="7">
    <source>
        <dbReference type="ARBA" id="ARBA00023027"/>
    </source>
</evidence>
<feature type="binding site" evidence="9">
    <location>
        <position position="149"/>
    </location>
    <ligand>
        <name>substrate</name>
    </ligand>
</feature>
<feature type="binding site" evidence="9">
    <location>
        <position position="113"/>
    </location>
    <ligand>
        <name>substrate</name>
    </ligand>
</feature>
<dbReference type="HAMAP" id="MF_02127">
    <property type="entry name" value="Glucose_DH"/>
    <property type="match status" value="1"/>
</dbReference>
<dbReference type="SUPFAM" id="SSF51735">
    <property type="entry name" value="NAD(P)-binding Rossmann-fold domains"/>
    <property type="match status" value="1"/>
</dbReference>
<keyword evidence="8 9" id="KW-0119">Carbohydrate metabolism</keyword>
<dbReference type="Proteomes" id="UP000296216">
    <property type="component" value="Chromosome"/>
</dbReference>
<reference evidence="13 15" key="1">
    <citation type="journal article" date="2019" name="Microbiol. Resour. Announc.">
        <title>The Genome Sequence of the Halobacterium salinarum Type Strain Is Closely Related to That of Laboratory Strains NRC-1 and R1.</title>
        <authorList>
            <person name="Pfeiffer F."/>
            <person name="Marchfelder A."/>
            <person name="Habermann B."/>
            <person name="Dyall-Smith M.L."/>
        </authorList>
    </citation>
    <scope>NUCLEOTIDE SEQUENCE [LARGE SCALE GENOMIC DNA]</scope>
    <source>
        <strain evidence="13">91-R6</strain>
        <strain evidence="15">ATCC 33171 / DSM 3754 / JCM 8978 / NBRC 102687 / NCIMB 764 / 91-R6</strain>
    </source>
</reference>
<dbReference type="CDD" id="cd08230">
    <property type="entry name" value="glucose_DH"/>
    <property type="match status" value="1"/>
</dbReference>
<comment type="catalytic activity">
    <reaction evidence="9">
        <text>D-glucose + NAD(+) = D-glucono-1,5-lactone + NADH + H(+)</text>
        <dbReference type="Rhea" id="RHEA:14293"/>
        <dbReference type="ChEBI" id="CHEBI:4167"/>
        <dbReference type="ChEBI" id="CHEBI:15378"/>
        <dbReference type="ChEBI" id="CHEBI:16217"/>
        <dbReference type="ChEBI" id="CHEBI:57540"/>
        <dbReference type="ChEBI" id="CHEBI:57945"/>
        <dbReference type="EC" id="1.1.1.47"/>
    </reaction>
</comment>
<dbReference type="AlphaFoldDB" id="A0A4D6GVN7"/>
<evidence type="ECO:0000259" key="12">
    <source>
        <dbReference type="Pfam" id="PF16912"/>
    </source>
</evidence>
<organism evidence="13 15">
    <name type="scientific">Halobacterium salinarum (strain ATCC 33171 / DSM 3754 / JCM 8978 / NBRC 102687 / NCIMB 764 / 91-R6)</name>
    <dbReference type="NCBI Taxonomy" id="2597657"/>
    <lineage>
        <taxon>Archaea</taxon>
        <taxon>Methanobacteriati</taxon>
        <taxon>Methanobacteriota</taxon>
        <taxon>Stenosarchaea group</taxon>
        <taxon>Halobacteria</taxon>
        <taxon>Halobacteriales</taxon>
        <taxon>Halobacteriaceae</taxon>
        <taxon>Halobacterium</taxon>
    </lineage>
</organism>
<dbReference type="InterPro" id="IPR036291">
    <property type="entry name" value="NAD(P)-bd_dom_sf"/>
</dbReference>
<dbReference type="PANTHER" id="PTHR43189">
    <property type="entry name" value="ZINC-TYPE ALCOHOL DEHYDROGENASE-LIKE PROTEIN C1198.01-RELATED"/>
    <property type="match status" value="1"/>
</dbReference>
<feature type="region of interest" description="Disordered" evidence="10">
    <location>
        <begin position="1"/>
        <end position="26"/>
    </location>
</feature>
<dbReference type="GO" id="GO:0070403">
    <property type="term" value="F:NAD+ binding"/>
    <property type="evidence" value="ECO:0007669"/>
    <property type="project" value="UniProtKB-UniRule"/>
</dbReference>
<dbReference type="RefSeq" id="WP_010902286.1">
    <property type="nucleotide sequence ID" value="NZ_VRYN01000002.1"/>
</dbReference>
<dbReference type="InterPro" id="IPR031640">
    <property type="entry name" value="Glu_dehyd_C"/>
</dbReference>
<dbReference type="GO" id="GO:0008270">
    <property type="term" value="F:zinc ion binding"/>
    <property type="evidence" value="ECO:0007669"/>
    <property type="project" value="UniProtKB-UniRule"/>
</dbReference>
<comment type="similarity">
    <text evidence="9">Belongs to the zinc-containing alcohol dehydrogenase family. Glucose 1-dehydrogenase subfamily.</text>
</comment>
<evidence type="ECO:0000313" key="14">
    <source>
        <dbReference type="EMBL" id="TYO76685.1"/>
    </source>
</evidence>
<feature type="binding site" evidence="9">
    <location>
        <begin position="205"/>
        <end position="206"/>
    </location>
    <ligand>
        <name>NADP(+)</name>
        <dbReference type="ChEBI" id="CHEBI:58349"/>
    </ligand>
</feature>
<accession>A0A4D6GVN7</accession>
<evidence type="ECO:0000313" key="15">
    <source>
        <dbReference type="Proteomes" id="UP000296216"/>
    </source>
</evidence>
<feature type="binding site" evidence="9">
    <location>
        <position position="302"/>
    </location>
    <ligand>
        <name>substrate</name>
    </ligand>
</feature>